<gene>
    <name evidence="1" type="ORF">SAMN00777080_0984</name>
</gene>
<dbReference type="Proteomes" id="UP000192333">
    <property type="component" value="Chromosome I"/>
</dbReference>
<accession>A0A1W2H0K5</accession>
<dbReference type="STRING" id="758820.SAMN00777080_0984"/>
<name>A0A1W2H0K5_9BACT</name>
<dbReference type="AlphaFoldDB" id="A0A1W2H0K5"/>
<sequence length="78" mass="8607">MQDIRCKACPEVKRGIKTEGKFDSLVLSEIPFDLCVPISSFAVKHIFLTAKSAKNFRAGDYPLLGVELPFETGGAYLQ</sequence>
<dbReference type="EMBL" id="LT838813">
    <property type="protein sequence ID" value="SMD42433.1"/>
    <property type="molecule type" value="Genomic_DNA"/>
</dbReference>
<evidence type="ECO:0000313" key="1">
    <source>
        <dbReference type="EMBL" id="SMD42433.1"/>
    </source>
</evidence>
<reference evidence="2" key="1">
    <citation type="submission" date="2017-04" db="EMBL/GenBank/DDBJ databases">
        <authorList>
            <person name="Varghese N."/>
            <person name="Submissions S."/>
        </authorList>
    </citation>
    <scope>NUCLEOTIDE SEQUENCE [LARGE SCALE GENOMIC DNA]</scope>
    <source>
        <strain evidence="2">DSM 16537</strain>
    </source>
</reference>
<organism evidence="1 2">
    <name type="scientific">Aquiflexum balticum DSM 16537</name>
    <dbReference type="NCBI Taxonomy" id="758820"/>
    <lineage>
        <taxon>Bacteria</taxon>
        <taxon>Pseudomonadati</taxon>
        <taxon>Bacteroidota</taxon>
        <taxon>Cytophagia</taxon>
        <taxon>Cytophagales</taxon>
        <taxon>Cyclobacteriaceae</taxon>
        <taxon>Aquiflexum</taxon>
    </lineage>
</organism>
<keyword evidence="2" id="KW-1185">Reference proteome</keyword>
<evidence type="ECO:0000313" key="2">
    <source>
        <dbReference type="Proteomes" id="UP000192333"/>
    </source>
</evidence>
<proteinExistence type="predicted"/>
<protein>
    <submittedName>
        <fullName evidence="1">Uncharacterized protein</fullName>
    </submittedName>
</protein>